<dbReference type="RefSeq" id="WP_011612042.1">
    <property type="nucleotide sequence ID" value="NC_008312.1"/>
</dbReference>
<accession>Q111Z6</accession>
<gene>
    <name evidence="1" type="ordered locus">Tery_2468</name>
</gene>
<protein>
    <submittedName>
        <fullName evidence="1">Uncharacterized protein</fullName>
    </submittedName>
</protein>
<dbReference type="EMBL" id="CP000393">
    <property type="protein sequence ID" value="ABG51678.1"/>
    <property type="molecule type" value="Genomic_DNA"/>
</dbReference>
<organism evidence="1">
    <name type="scientific">Trichodesmium erythraeum (strain IMS101)</name>
    <dbReference type="NCBI Taxonomy" id="203124"/>
    <lineage>
        <taxon>Bacteria</taxon>
        <taxon>Bacillati</taxon>
        <taxon>Cyanobacteriota</taxon>
        <taxon>Cyanophyceae</taxon>
        <taxon>Oscillatoriophycideae</taxon>
        <taxon>Oscillatoriales</taxon>
        <taxon>Microcoleaceae</taxon>
        <taxon>Trichodesmium</taxon>
    </lineage>
</organism>
<dbReference type="OrthoDB" id="463388at2"/>
<proteinExistence type="predicted"/>
<name>Q111Z6_TRIEI</name>
<dbReference type="AlphaFoldDB" id="Q111Z6"/>
<sequence>MNYSKDKFLLSTLLAIGELENSLGSEAKDALYVIAEQLFVKPTAWETDIESNLMGIINENSSLSTIFQDFKSKLDEVDNIYDFIPTQEELEAVIPAAALKHTRPIIKPNSSDLTSEEEITNMSMQVLSSPEPSEIAKEIVKKSSKLERLLNLIRPNRSKNK</sequence>
<evidence type="ECO:0000313" key="1">
    <source>
        <dbReference type="EMBL" id="ABG51678.1"/>
    </source>
</evidence>
<dbReference type="KEGG" id="ter:Tery_2468"/>
<reference evidence="1" key="1">
    <citation type="submission" date="2006-06" db="EMBL/GenBank/DDBJ databases">
        <title>Complete sequence of Trichodesmium erythraeum IMS101.</title>
        <authorList>
            <consortium name="US DOE Joint Genome Institute"/>
            <person name="Copeland A."/>
            <person name="Lucas S."/>
            <person name="Lapidus A."/>
            <person name="Barry K."/>
            <person name="Detter J.C."/>
            <person name="Glavina del Rio T."/>
            <person name="Hammon N."/>
            <person name="Israni S."/>
            <person name="Dalin E."/>
            <person name="Tice H."/>
            <person name="Pitluck S."/>
            <person name="Kiss H."/>
            <person name="Munk A.C."/>
            <person name="Brettin T."/>
            <person name="Bruce D."/>
            <person name="Han C."/>
            <person name="Tapia R."/>
            <person name="Gilna P."/>
            <person name="Schmutz J."/>
            <person name="Larimer F."/>
            <person name="Land M."/>
            <person name="Hauser L."/>
            <person name="Kyrpides N."/>
            <person name="Kim E."/>
            <person name="Richardson P."/>
        </authorList>
    </citation>
    <scope>NUCLEOTIDE SEQUENCE [LARGE SCALE GENOMIC DNA]</scope>
    <source>
        <strain evidence="1">IMS101</strain>
    </source>
</reference>
<dbReference type="HOGENOM" id="CLU_139824_0_0_3"/>